<dbReference type="EMBL" id="JBHTCS010000002">
    <property type="protein sequence ID" value="MFC7446576.1"/>
    <property type="molecule type" value="Genomic_DNA"/>
</dbReference>
<reference evidence="2" key="1">
    <citation type="journal article" date="2019" name="Int. J. Syst. Evol. Microbiol.">
        <title>The Global Catalogue of Microorganisms (GCM) 10K type strain sequencing project: providing services to taxonomists for standard genome sequencing and annotation.</title>
        <authorList>
            <consortium name="The Broad Institute Genomics Platform"/>
            <consortium name="The Broad Institute Genome Sequencing Center for Infectious Disease"/>
            <person name="Wu L."/>
            <person name="Ma J."/>
        </authorList>
    </citation>
    <scope>NUCLEOTIDE SEQUENCE [LARGE SCALE GENOMIC DNA]</scope>
    <source>
        <strain evidence="2">ICMP 19430</strain>
    </source>
</reference>
<dbReference type="RefSeq" id="WP_378400888.1">
    <property type="nucleotide sequence ID" value="NZ_JBHTCS010000002.1"/>
</dbReference>
<evidence type="ECO:0000313" key="2">
    <source>
        <dbReference type="Proteomes" id="UP001596484"/>
    </source>
</evidence>
<evidence type="ECO:0000313" key="1">
    <source>
        <dbReference type="EMBL" id="MFC7446576.1"/>
    </source>
</evidence>
<sequence>MATGVSRADADYVIGWYAVPTDDSTTVVDTVEQVTGRPARTFAPWAADHAERFQVSRVPAE</sequence>
<comment type="caution">
    <text evidence="1">The sequence shown here is derived from an EMBL/GenBank/DDBJ whole genome shotgun (WGS) entry which is preliminary data.</text>
</comment>
<keyword evidence="2" id="KW-1185">Reference proteome</keyword>
<name>A0ABW2RSB2_9NOCA</name>
<dbReference type="Proteomes" id="UP001596484">
    <property type="component" value="Unassembled WGS sequence"/>
</dbReference>
<gene>
    <name evidence="1" type="ORF">ACFQS9_01600</name>
</gene>
<protein>
    <submittedName>
        <fullName evidence="1">Uncharacterized protein</fullName>
    </submittedName>
</protein>
<accession>A0ABW2RSB2</accession>
<proteinExistence type="predicted"/>
<organism evidence="1 2">
    <name type="scientific">Rhodococcus daqingensis</name>
    <dbReference type="NCBI Taxonomy" id="2479363"/>
    <lineage>
        <taxon>Bacteria</taxon>
        <taxon>Bacillati</taxon>
        <taxon>Actinomycetota</taxon>
        <taxon>Actinomycetes</taxon>
        <taxon>Mycobacteriales</taxon>
        <taxon>Nocardiaceae</taxon>
        <taxon>Rhodococcus</taxon>
    </lineage>
</organism>